<keyword evidence="3" id="KW-1185">Reference proteome</keyword>
<dbReference type="InterPro" id="IPR025714">
    <property type="entry name" value="Methyltranfer_dom"/>
</dbReference>
<keyword evidence="2" id="KW-0489">Methyltransferase</keyword>
<reference evidence="3" key="1">
    <citation type="submission" date="2016-10" db="EMBL/GenBank/DDBJ databases">
        <authorList>
            <person name="Varghese N."/>
            <person name="Submissions S."/>
        </authorList>
    </citation>
    <scope>NUCLEOTIDE SEQUENCE [LARGE SCALE GENOMIC DNA]</scope>
    <source>
        <strain evidence="3">XBD2006</strain>
    </source>
</reference>
<dbReference type="GO" id="GO:0032259">
    <property type="term" value="P:methylation"/>
    <property type="evidence" value="ECO:0007669"/>
    <property type="project" value="UniProtKB-KW"/>
</dbReference>
<keyword evidence="2" id="KW-0808">Transferase</keyword>
<dbReference type="CDD" id="cd02440">
    <property type="entry name" value="AdoMet_MTases"/>
    <property type="match status" value="1"/>
</dbReference>
<dbReference type="EMBL" id="FMUR01000008">
    <property type="protein sequence ID" value="SCY12635.1"/>
    <property type="molecule type" value="Genomic_DNA"/>
</dbReference>
<organism evidence="2 3">
    <name type="scientific">Butyrivibrio hungatei</name>
    <dbReference type="NCBI Taxonomy" id="185008"/>
    <lineage>
        <taxon>Bacteria</taxon>
        <taxon>Bacillati</taxon>
        <taxon>Bacillota</taxon>
        <taxon>Clostridia</taxon>
        <taxon>Lachnospirales</taxon>
        <taxon>Lachnospiraceae</taxon>
        <taxon>Butyrivibrio</taxon>
    </lineage>
</organism>
<dbReference type="Proteomes" id="UP000183047">
    <property type="component" value="Unassembled WGS sequence"/>
</dbReference>
<dbReference type="RefSeq" id="WP_074462111.1">
    <property type="nucleotide sequence ID" value="NZ_FMUR01000008.1"/>
</dbReference>
<dbReference type="OrthoDB" id="9791837at2"/>
<dbReference type="GO" id="GO:0008168">
    <property type="term" value="F:methyltransferase activity"/>
    <property type="evidence" value="ECO:0007669"/>
    <property type="project" value="UniProtKB-KW"/>
</dbReference>
<feature type="domain" description="Methyltransferase" evidence="1">
    <location>
        <begin position="42"/>
        <end position="153"/>
    </location>
</feature>
<evidence type="ECO:0000259" key="1">
    <source>
        <dbReference type="Pfam" id="PF13847"/>
    </source>
</evidence>
<dbReference type="AlphaFoldDB" id="A0A1G5DD53"/>
<evidence type="ECO:0000313" key="3">
    <source>
        <dbReference type="Proteomes" id="UP000183047"/>
    </source>
</evidence>
<dbReference type="Pfam" id="PF13847">
    <property type="entry name" value="Methyltransf_31"/>
    <property type="match status" value="1"/>
</dbReference>
<name>A0A1G5DD53_9FIRM</name>
<dbReference type="PANTHER" id="PTHR43861:SF1">
    <property type="entry name" value="TRANS-ACONITATE 2-METHYLTRANSFERASE"/>
    <property type="match status" value="1"/>
</dbReference>
<sequence length="256" mass="29510">MNEIKIDWNSMAKAYEEFNNAENSYSYCIEWPCIKELLPDLKGKVVVDLGCGTGIFTFLLEKSEPAKIVGIDLSEEMLKIAKEKADADGSKSEFVQHDAATCKEVIEEPVDFIFSSTTSHYIENLKQLFENVAKSLKEGGECIFSVINPVYSAMYPVEHEDSSFPEDDEWNVRYMDKAMRAYIQPWLEYNDDYENHLSKSYHHTFSDYVNAIVGAGLTIEKVCEPMAPEEWKETQIYRYESFVENPVYMIIKMKKA</sequence>
<accession>A0A1G5DD53</accession>
<dbReference type="InterPro" id="IPR029063">
    <property type="entry name" value="SAM-dependent_MTases_sf"/>
</dbReference>
<proteinExistence type="predicted"/>
<dbReference type="Gene3D" id="3.40.50.150">
    <property type="entry name" value="Vaccinia Virus protein VP39"/>
    <property type="match status" value="1"/>
</dbReference>
<dbReference type="SUPFAM" id="SSF53335">
    <property type="entry name" value="S-adenosyl-L-methionine-dependent methyltransferases"/>
    <property type="match status" value="1"/>
</dbReference>
<dbReference type="PANTHER" id="PTHR43861">
    <property type="entry name" value="TRANS-ACONITATE 2-METHYLTRANSFERASE-RELATED"/>
    <property type="match status" value="1"/>
</dbReference>
<gene>
    <name evidence="2" type="ORF">SAMN02910451_01464</name>
</gene>
<evidence type="ECO:0000313" key="2">
    <source>
        <dbReference type="EMBL" id="SCY12635.1"/>
    </source>
</evidence>
<protein>
    <submittedName>
        <fullName evidence="2">Methyltransferase domain-containing protein</fullName>
    </submittedName>
</protein>